<dbReference type="AlphaFoldDB" id="A0A482XBP4"/>
<dbReference type="PANTHER" id="PTHR21426">
    <property type="entry name" value="EXOCYST COMPLEX COMPONENT 8"/>
    <property type="match status" value="1"/>
</dbReference>
<evidence type="ECO:0000313" key="8">
    <source>
        <dbReference type="Proteomes" id="UP000291343"/>
    </source>
</evidence>
<dbReference type="InterPro" id="IPR011993">
    <property type="entry name" value="PH-like_dom_sf"/>
</dbReference>
<dbReference type="Proteomes" id="UP000291343">
    <property type="component" value="Unassembled WGS sequence"/>
</dbReference>
<keyword evidence="2" id="KW-0813">Transport</keyword>
<dbReference type="EMBL" id="QKKF02013261">
    <property type="protein sequence ID" value="RZF43082.1"/>
    <property type="molecule type" value="Genomic_DNA"/>
</dbReference>
<dbReference type="GO" id="GO:0015031">
    <property type="term" value="P:protein transport"/>
    <property type="evidence" value="ECO:0007669"/>
    <property type="project" value="UniProtKB-KW"/>
</dbReference>
<comment type="caution">
    <text evidence="7">The sequence shown here is derived from an EMBL/GenBank/DDBJ whole genome shotgun (WGS) entry which is preliminary data.</text>
</comment>
<dbReference type="SUPFAM" id="SSF74788">
    <property type="entry name" value="Cullin repeat-like"/>
    <property type="match status" value="1"/>
</dbReference>
<evidence type="ECO:0000259" key="6">
    <source>
        <dbReference type="Pfam" id="PF16528"/>
    </source>
</evidence>
<dbReference type="InterPro" id="IPR033961">
    <property type="entry name" value="Exo84"/>
</dbReference>
<organism evidence="7 8">
    <name type="scientific">Laodelphax striatellus</name>
    <name type="common">Small brown planthopper</name>
    <name type="synonym">Delphax striatella</name>
    <dbReference type="NCBI Taxonomy" id="195883"/>
    <lineage>
        <taxon>Eukaryota</taxon>
        <taxon>Metazoa</taxon>
        <taxon>Ecdysozoa</taxon>
        <taxon>Arthropoda</taxon>
        <taxon>Hexapoda</taxon>
        <taxon>Insecta</taxon>
        <taxon>Pterygota</taxon>
        <taxon>Neoptera</taxon>
        <taxon>Paraneoptera</taxon>
        <taxon>Hemiptera</taxon>
        <taxon>Auchenorrhyncha</taxon>
        <taxon>Fulgoroidea</taxon>
        <taxon>Delphacidae</taxon>
        <taxon>Criomorphinae</taxon>
        <taxon>Laodelphax</taxon>
    </lineage>
</organism>
<protein>
    <recommendedName>
        <fullName evidence="6">Exocyst component Exo84 C-terminal domain-containing protein</fullName>
    </recommendedName>
</protein>
<feature type="region of interest" description="Disordered" evidence="5">
    <location>
        <begin position="247"/>
        <end position="290"/>
    </location>
</feature>
<dbReference type="GO" id="GO:0000145">
    <property type="term" value="C:exocyst"/>
    <property type="evidence" value="ECO:0007669"/>
    <property type="project" value="InterPro"/>
</dbReference>
<reference evidence="7 8" key="1">
    <citation type="journal article" date="2017" name="Gigascience">
        <title>Genome sequence of the small brown planthopper, Laodelphax striatellus.</title>
        <authorList>
            <person name="Zhu J."/>
            <person name="Jiang F."/>
            <person name="Wang X."/>
            <person name="Yang P."/>
            <person name="Bao Y."/>
            <person name="Zhao W."/>
            <person name="Wang W."/>
            <person name="Lu H."/>
            <person name="Wang Q."/>
            <person name="Cui N."/>
            <person name="Li J."/>
            <person name="Chen X."/>
            <person name="Luo L."/>
            <person name="Yu J."/>
            <person name="Kang L."/>
            <person name="Cui F."/>
        </authorList>
    </citation>
    <scope>NUCLEOTIDE SEQUENCE [LARGE SCALE GENOMIC DNA]</scope>
    <source>
        <strain evidence="7">Lst14</strain>
    </source>
</reference>
<gene>
    <name evidence="7" type="ORF">LSTR_LSTR001260</name>
</gene>
<dbReference type="InParanoid" id="A0A482XBP4"/>
<dbReference type="InterPro" id="IPR032403">
    <property type="entry name" value="Exo84_C"/>
</dbReference>
<feature type="domain" description="Exocyst component Exo84 C-terminal" evidence="6">
    <location>
        <begin position="296"/>
        <end position="502"/>
    </location>
</feature>
<comment type="similarity">
    <text evidence="1">Belongs to the EXO84 family.</text>
</comment>
<evidence type="ECO:0000256" key="4">
    <source>
        <dbReference type="ARBA" id="ARBA00022927"/>
    </source>
</evidence>
<dbReference type="InterPro" id="IPR016159">
    <property type="entry name" value="Cullin_repeat-like_dom_sf"/>
</dbReference>
<dbReference type="CDD" id="cd01226">
    <property type="entry name" value="PH_RalBD_exo84"/>
    <property type="match status" value="1"/>
</dbReference>
<dbReference type="FunCoup" id="A0A482XBP4">
    <property type="interactions" value="1493"/>
</dbReference>
<dbReference type="Gene3D" id="2.30.29.30">
    <property type="entry name" value="Pleckstrin-homology domain (PH domain)/Phosphotyrosine-binding domain (PTB)"/>
    <property type="match status" value="1"/>
</dbReference>
<accession>A0A482XBP4</accession>
<keyword evidence="8" id="KW-1185">Reference proteome</keyword>
<evidence type="ECO:0000313" key="7">
    <source>
        <dbReference type="EMBL" id="RZF43082.1"/>
    </source>
</evidence>
<dbReference type="GO" id="GO:0006893">
    <property type="term" value="P:Golgi to plasma membrane transport"/>
    <property type="evidence" value="ECO:0007669"/>
    <property type="project" value="TreeGrafter"/>
</dbReference>
<evidence type="ECO:0000256" key="5">
    <source>
        <dbReference type="SAM" id="MobiDB-lite"/>
    </source>
</evidence>
<dbReference type="Gene3D" id="1.20.58.1220">
    <property type="entry name" value="Exo84p, C-terminal helical domain"/>
    <property type="match status" value="1"/>
</dbReference>
<dbReference type="InterPro" id="IPR042560">
    <property type="entry name" value="Exo84_C_2"/>
</dbReference>
<name>A0A482XBP4_LAOST</name>
<dbReference type="Pfam" id="PF08700">
    <property type="entry name" value="VPS51_Exo84_N"/>
    <property type="match status" value="1"/>
</dbReference>
<dbReference type="Pfam" id="PF16528">
    <property type="entry name" value="Exo84_C"/>
    <property type="match status" value="1"/>
</dbReference>
<evidence type="ECO:0000256" key="3">
    <source>
        <dbReference type="ARBA" id="ARBA00022483"/>
    </source>
</evidence>
<dbReference type="GO" id="GO:0006887">
    <property type="term" value="P:exocytosis"/>
    <property type="evidence" value="ECO:0007669"/>
    <property type="project" value="UniProtKB-KW"/>
</dbReference>
<dbReference type="OrthoDB" id="642193at2759"/>
<evidence type="ECO:0000256" key="2">
    <source>
        <dbReference type="ARBA" id="ARBA00022448"/>
    </source>
</evidence>
<keyword evidence="3" id="KW-0268">Exocytosis</keyword>
<proteinExistence type="inferred from homology"/>
<dbReference type="PANTHER" id="PTHR21426:SF12">
    <property type="entry name" value="EXOCYST COMPLEX COMPONENT 8"/>
    <property type="match status" value="1"/>
</dbReference>
<dbReference type="SUPFAM" id="SSF50729">
    <property type="entry name" value="PH domain-like"/>
    <property type="match status" value="1"/>
</dbReference>
<dbReference type="STRING" id="195883.A0A482XBP4"/>
<sequence length="689" mass="78356">MAEVSVKKFSAVDFSPDKYVKEISQVCIGGQDLQQHRTKVLGLSEETSASLKKNVYQNYMQFIETAKEISHLESEMYQLSHLLTEQRSLLAALSQTPAAALENNTKDENESTKEEDKREKLLAAIAEKVEGCVSLLDVPNRGLLYEGDLLELDPLENTPLHRVHAYLLTDILLISTWISNRRGPTRYKFQTQYELGSLAVVNVRDLGSIRHAFKLLAFPDSRAFLMMHNQSKREWLDQFETAKKARLAVDQQKREPVPTANDQRSPVRTESIDSCTNPFGEPDSEHDYDSIEETPEWLLEVPDDLDVLIVERHFEDAHALIERSKEYLEKAPQNPANLDLKKKLDLRINSLISVLTSELSVSPDKSLQGGLRASRRAMRLLNLLGKTTQACDLFLKLCSSILKTQMKRVKREGAAVVYVKRLSRIFFSNLSEMIREFQIRTFSNCPEIASVFTVWVSQELIHFTSHLIKQIFVPQAGLSTLAECVTLVREQCEQLNDLGIDVCFQLEGQLSSPITRALVETRDKLVDAVKLRAAEDSWHPLNVVSRQALLRMNTEFTSHGLMDLHQFQTGEWWLELTSNTVAFTKLFISVLKDGLLLVSTDSMHSLDKVIYDVFSAQLKHVLTSLRSEKFESQRPLIVKNAKFLMDCLRVACSHMTMHNNCRLKELQKEFSAAFPSSSSSTTKIVTDYI</sequence>
<evidence type="ECO:0000256" key="1">
    <source>
        <dbReference type="ARBA" id="ARBA00007210"/>
    </source>
</evidence>
<keyword evidence="4" id="KW-0653">Protein transport</keyword>